<comment type="caution">
    <text evidence="2">The sequence shown here is derived from an EMBL/GenBank/DDBJ whole genome shotgun (WGS) entry which is preliminary data.</text>
</comment>
<evidence type="ECO:0000313" key="3">
    <source>
        <dbReference type="Proteomes" id="UP001396898"/>
    </source>
</evidence>
<feature type="region of interest" description="Disordered" evidence="1">
    <location>
        <begin position="94"/>
        <end position="159"/>
    </location>
</feature>
<evidence type="ECO:0000313" key="2">
    <source>
        <dbReference type="EMBL" id="KAK8026449.1"/>
    </source>
</evidence>
<accession>A0ABR1S3I9</accession>
<evidence type="ECO:0000256" key="1">
    <source>
        <dbReference type="SAM" id="MobiDB-lite"/>
    </source>
</evidence>
<feature type="compositionally biased region" description="Polar residues" evidence="1">
    <location>
        <begin position="141"/>
        <end position="156"/>
    </location>
</feature>
<protein>
    <submittedName>
        <fullName evidence="2">Uncharacterized protein</fullName>
    </submittedName>
</protein>
<sequence length="208" mass="22798">MDANLCSCSVAPPPYQLHTSPLPPDEPPTNRPQSSSFVADGLRYSALQINSRFSDASLPIYETYCDPPSSPPSSSNGVAPEQLRNGLKALFQGSTPLASRPRPASRATTVSAASISNQESVTGPGQEAKRHSATTELPVRANSNPRGQLRNRSSAHTAGATVHIRDRAISELYDHKQDAQYLHLLNWIPRSHNVQSRSSTRERRRLWH</sequence>
<gene>
    <name evidence="2" type="ORF">PG991_003505</name>
</gene>
<feature type="region of interest" description="Disordered" evidence="1">
    <location>
        <begin position="1"/>
        <end position="37"/>
    </location>
</feature>
<dbReference type="EMBL" id="JAQQWI010000007">
    <property type="protein sequence ID" value="KAK8026449.1"/>
    <property type="molecule type" value="Genomic_DNA"/>
</dbReference>
<proteinExistence type="predicted"/>
<feature type="compositionally biased region" description="Pro residues" evidence="1">
    <location>
        <begin position="11"/>
        <end position="30"/>
    </location>
</feature>
<feature type="compositionally biased region" description="Polar residues" evidence="1">
    <location>
        <begin position="106"/>
        <end position="123"/>
    </location>
</feature>
<reference evidence="2 3" key="1">
    <citation type="submission" date="2023-01" db="EMBL/GenBank/DDBJ databases">
        <title>Analysis of 21 Apiospora genomes using comparative genomics revels a genus with tremendous synthesis potential of carbohydrate active enzymes and secondary metabolites.</title>
        <authorList>
            <person name="Sorensen T."/>
        </authorList>
    </citation>
    <scope>NUCLEOTIDE SEQUENCE [LARGE SCALE GENOMIC DNA]</scope>
    <source>
        <strain evidence="2 3">CBS 20057</strain>
    </source>
</reference>
<dbReference type="Proteomes" id="UP001396898">
    <property type="component" value="Unassembled WGS sequence"/>
</dbReference>
<organism evidence="2 3">
    <name type="scientific">Apiospora marii</name>
    <dbReference type="NCBI Taxonomy" id="335849"/>
    <lineage>
        <taxon>Eukaryota</taxon>
        <taxon>Fungi</taxon>
        <taxon>Dikarya</taxon>
        <taxon>Ascomycota</taxon>
        <taxon>Pezizomycotina</taxon>
        <taxon>Sordariomycetes</taxon>
        <taxon>Xylariomycetidae</taxon>
        <taxon>Amphisphaeriales</taxon>
        <taxon>Apiosporaceae</taxon>
        <taxon>Apiospora</taxon>
    </lineage>
</organism>
<name>A0ABR1S3I9_9PEZI</name>
<keyword evidence="3" id="KW-1185">Reference proteome</keyword>